<evidence type="ECO:0000256" key="3">
    <source>
        <dbReference type="ARBA" id="ARBA00022448"/>
    </source>
</evidence>
<comment type="similarity">
    <text evidence="2 9">Belongs to the ABC-2 integral membrane protein family.</text>
</comment>
<dbReference type="AlphaFoldDB" id="A0A848KQR1"/>
<dbReference type="PROSITE" id="PS51012">
    <property type="entry name" value="ABC_TM2"/>
    <property type="match status" value="1"/>
</dbReference>
<evidence type="ECO:0000256" key="9">
    <source>
        <dbReference type="RuleBase" id="RU361157"/>
    </source>
</evidence>
<dbReference type="PANTHER" id="PTHR30294:SF38">
    <property type="entry name" value="TRANSPORT PERMEASE PROTEIN"/>
    <property type="match status" value="1"/>
</dbReference>
<feature type="transmembrane region" description="Helical" evidence="9">
    <location>
        <begin position="242"/>
        <end position="260"/>
    </location>
</feature>
<evidence type="ECO:0000313" key="11">
    <source>
        <dbReference type="EMBL" id="NMO00572.1"/>
    </source>
</evidence>
<dbReference type="InterPro" id="IPR013525">
    <property type="entry name" value="ABC2_TM"/>
</dbReference>
<keyword evidence="3 9" id="KW-0813">Transport</keyword>
<evidence type="ECO:0000256" key="8">
    <source>
        <dbReference type="ARBA" id="ARBA00023251"/>
    </source>
</evidence>
<dbReference type="Proteomes" id="UP000550729">
    <property type="component" value="Unassembled WGS sequence"/>
</dbReference>
<evidence type="ECO:0000256" key="6">
    <source>
        <dbReference type="ARBA" id="ARBA00022989"/>
    </source>
</evidence>
<evidence type="ECO:0000256" key="5">
    <source>
        <dbReference type="ARBA" id="ARBA00022692"/>
    </source>
</evidence>
<evidence type="ECO:0000256" key="2">
    <source>
        <dbReference type="ARBA" id="ARBA00007783"/>
    </source>
</evidence>
<keyword evidence="8" id="KW-0046">Antibiotic resistance</keyword>
<accession>A0A848KQR1</accession>
<name>A0A848KQR1_9ACTN</name>
<evidence type="ECO:0000256" key="1">
    <source>
        <dbReference type="ARBA" id="ARBA00004651"/>
    </source>
</evidence>
<dbReference type="GO" id="GO:0043190">
    <property type="term" value="C:ATP-binding cassette (ABC) transporter complex"/>
    <property type="evidence" value="ECO:0007669"/>
    <property type="project" value="InterPro"/>
</dbReference>
<dbReference type="InterPro" id="IPR047817">
    <property type="entry name" value="ABC2_TM_bact-type"/>
</dbReference>
<dbReference type="PIRSF" id="PIRSF006648">
    <property type="entry name" value="DrrB"/>
    <property type="match status" value="1"/>
</dbReference>
<feature type="transmembrane region" description="Helical" evidence="9">
    <location>
        <begin position="115"/>
        <end position="143"/>
    </location>
</feature>
<dbReference type="GO" id="GO:0043215">
    <property type="term" value="P:daunorubicin transport"/>
    <property type="evidence" value="ECO:0007669"/>
    <property type="project" value="InterPro"/>
</dbReference>
<dbReference type="InterPro" id="IPR000412">
    <property type="entry name" value="ABC_2_transport"/>
</dbReference>
<keyword evidence="12" id="KW-1185">Reference proteome</keyword>
<evidence type="ECO:0000256" key="4">
    <source>
        <dbReference type="ARBA" id="ARBA00022475"/>
    </source>
</evidence>
<keyword evidence="5 9" id="KW-0812">Transmembrane</keyword>
<dbReference type="InterPro" id="IPR051449">
    <property type="entry name" value="ABC-2_transporter_component"/>
</dbReference>
<gene>
    <name evidence="11" type="ORF">HH308_05000</name>
</gene>
<feature type="transmembrane region" description="Helical" evidence="9">
    <location>
        <begin position="149"/>
        <end position="170"/>
    </location>
</feature>
<keyword evidence="7 9" id="KW-0472">Membrane</keyword>
<dbReference type="GO" id="GO:0046677">
    <property type="term" value="P:response to antibiotic"/>
    <property type="evidence" value="ECO:0007669"/>
    <property type="project" value="UniProtKB-KW"/>
</dbReference>
<dbReference type="GO" id="GO:0140359">
    <property type="term" value="F:ABC-type transporter activity"/>
    <property type="evidence" value="ECO:0007669"/>
    <property type="project" value="InterPro"/>
</dbReference>
<evidence type="ECO:0000313" key="12">
    <source>
        <dbReference type="Proteomes" id="UP000550729"/>
    </source>
</evidence>
<protein>
    <recommendedName>
        <fullName evidence="9">Transport permease protein</fullName>
    </recommendedName>
</protein>
<comment type="subcellular location">
    <subcellularLocation>
        <location evidence="1 9">Cell membrane</location>
        <topology evidence="1 9">Multi-pass membrane protein</topology>
    </subcellularLocation>
</comment>
<keyword evidence="4 9" id="KW-1003">Cell membrane</keyword>
<feature type="domain" description="ABC transmembrane type-2" evidence="10">
    <location>
        <begin position="36"/>
        <end position="263"/>
    </location>
</feature>
<feature type="transmembrane region" description="Helical" evidence="9">
    <location>
        <begin position="71"/>
        <end position="94"/>
    </location>
</feature>
<dbReference type="EMBL" id="JABBNB010000004">
    <property type="protein sequence ID" value="NMO00572.1"/>
    <property type="molecule type" value="Genomic_DNA"/>
</dbReference>
<proteinExistence type="inferred from homology"/>
<dbReference type="NCBIfam" id="TIGR00025">
    <property type="entry name" value="Mtu_efflux"/>
    <property type="match status" value="1"/>
</dbReference>
<keyword evidence="6 9" id="KW-1133">Transmembrane helix</keyword>
<dbReference type="InterPro" id="IPR004377">
    <property type="entry name" value="ABC_transpt_DrrB/DrrC"/>
</dbReference>
<dbReference type="GO" id="GO:1900753">
    <property type="term" value="P:doxorubicin transport"/>
    <property type="evidence" value="ECO:0007669"/>
    <property type="project" value="InterPro"/>
</dbReference>
<dbReference type="Pfam" id="PF01061">
    <property type="entry name" value="ABC2_membrane"/>
    <property type="match status" value="1"/>
</dbReference>
<feature type="transmembrane region" description="Helical" evidence="9">
    <location>
        <begin position="38"/>
        <end position="56"/>
    </location>
</feature>
<evidence type="ECO:0000259" key="10">
    <source>
        <dbReference type="PROSITE" id="PS51012"/>
    </source>
</evidence>
<organism evidence="11 12">
    <name type="scientific">Gordonia asplenii</name>
    <dbReference type="NCBI Taxonomy" id="2725283"/>
    <lineage>
        <taxon>Bacteria</taxon>
        <taxon>Bacillati</taxon>
        <taxon>Actinomycetota</taxon>
        <taxon>Actinomycetes</taxon>
        <taxon>Mycobacteriales</taxon>
        <taxon>Gordoniaceae</taxon>
        <taxon>Gordonia</taxon>
    </lineage>
</organism>
<comment type="caution">
    <text evidence="11">The sequence shown here is derived from an EMBL/GenBank/DDBJ whole genome shotgun (WGS) entry which is preliminary data.</text>
</comment>
<dbReference type="PANTHER" id="PTHR30294">
    <property type="entry name" value="MEMBRANE COMPONENT OF ABC TRANSPORTER YHHJ-RELATED"/>
    <property type="match status" value="1"/>
</dbReference>
<feature type="transmembrane region" description="Helical" evidence="9">
    <location>
        <begin position="182"/>
        <end position="201"/>
    </location>
</feature>
<evidence type="ECO:0000256" key="7">
    <source>
        <dbReference type="ARBA" id="ARBA00023136"/>
    </source>
</evidence>
<sequence length="265" mass="28595">MTTITSSDAVRATPIHPKLLGATAIRVLRQLRADPRTIALILVIPILLMTLLYFMFSEQPALPDGTTRFDIIGITMLGIVPFITMFLITSIAMLRERRSGTLERLLTTPISRLDLLGGYGIAFSVVAAVQAILASGVSFWLLGMQTQGSVVWVIVIAMLDAMLGVGLGLLCSAFAQTEFQAVQFLPVVVIPQLFLCGLFVARDQLPGWMDALSTVMPLTYAVQALQEVAGNVDPTAIMWRDIAIVAACIVVALALAAATLRRRTP</sequence>
<reference evidence="11 12" key="1">
    <citation type="submission" date="2020-04" db="EMBL/GenBank/DDBJ databases">
        <title>Gordonia sp. nov. TBRC 11910.</title>
        <authorList>
            <person name="Suriyachadkun C."/>
        </authorList>
    </citation>
    <scope>NUCLEOTIDE SEQUENCE [LARGE SCALE GENOMIC DNA]</scope>
    <source>
        <strain evidence="11 12">TBRC 11910</strain>
    </source>
</reference>
<dbReference type="RefSeq" id="WP_170193085.1">
    <property type="nucleotide sequence ID" value="NZ_JABBNB010000004.1"/>
</dbReference>